<dbReference type="Gene3D" id="1.50.10.10">
    <property type="match status" value="1"/>
</dbReference>
<dbReference type="RefSeq" id="XP_035825892.1">
    <property type="nucleotide sequence ID" value="XM_035969999.1"/>
</dbReference>
<proteinExistence type="inferred from homology"/>
<accession>A0ABM1VU00</accession>
<evidence type="ECO:0000256" key="2">
    <source>
        <dbReference type="ARBA" id="ARBA00007072"/>
    </source>
</evidence>
<comment type="catalytic activity">
    <reaction evidence="1">
        <text>Endohydrolysis of (1-&gt;4)-beta-D-glucosidic linkages in cellulose, lichenin and cereal beta-D-glucans.</text>
        <dbReference type="EC" id="3.2.1.4"/>
    </reaction>
</comment>
<evidence type="ECO:0000256" key="3">
    <source>
        <dbReference type="ARBA" id="ARBA00012601"/>
    </source>
</evidence>
<comment type="similarity">
    <text evidence="2">Belongs to the glycosyl hydrolase 9 (cellulase E) family.</text>
</comment>
<dbReference type="Pfam" id="PF00759">
    <property type="entry name" value="Glyco_hydro_9"/>
    <property type="match status" value="1"/>
</dbReference>
<evidence type="ECO:0000256" key="1">
    <source>
        <dbReference type="ARBA" id="ARBA00000966"/>
    </source>
</evidence>
<keyword evidence="6" id="KW-0119">Carbohydrate metabolism</keyword>
<keyword evidence="4" id="KW-0378">Hydrolase</keyword>
<feature type="domain" description="Glycoside hydrolase family 9" evidence="9">
    <location>
        <begin position="35"/>
        <end position="446"/>
    </location>
</feature>
<evidence type="ECO:0000259" key="9">
    <source>
        <dbReference type="Pfam" id="PF00759"/>
    </source>
</evidence>
<keyword evidence="10" id="KW-1185">Reference proteome</keyword>
<evidence type="ECO:0000256" key="8">
    <source>
        <dbReference type="ARBA" id="ARBA00023326"/>
    </source>
</evidence>
<evidence type="ECO:0000256" key="6">
    <source>
        <dbReference type="ARBA" id="ARBA00023277"/>
    </source>
</evidence>
<organism evidence="10 11">
    <name type="scientific">Aplysia californica</name>
    <name type="common">California sea hare</name>
    <dbReference type="NCBI Taxonomy" id="6500"/>
    <lineage>
        <taxon>Eukaryota</taxon>
        <taxon>Metazoa</taxon>
        <taxon>Spiralia</taxon>
        <taxon>Lophotrochozoa</taxon>
        <taxon>Mollusca</taxon>
        <taxon>Gastropoda</taxon>
        <taxon>Heterobranchia</taxon>
        <taxon>Euthyneura</taxon>
        <taxon>Tectipleura</taxon>
        <taxon>Aplysiida</taxon>
        <taxon>Aplysioidea</taxon>
        <taxon>Aplysiidae</taxon>
        <taxon>Aplysia</taxon>
    </lineage>
</organism>
<reference evidence="11" key="1">
    <citation type="submission" date="2025-08" db="UniProtKB">
        <authorList>
            <consortium name="RefSeq"/>
        </authorList>
    </citation>
    <scope>IDENTIFICATION</scope>
</reference>
<dbReference type="SUPFAM" id="SSF48208">
    <property type="entry name" value="Six-hairpin glycosidases"/>
    <property type="match status" value="1"/>
</dbReference>
<dbReference type="InterPro" id="IPR008928">
    <property type="entry name" value="6-hairpin_glycosidase_sf"/>
</dbReference>
<gene>
    <name evidence="11" type="primary">LOC101851351</name>
</gene>
<dbReference type="GeneID" id="101851351"/>
<evidence type="ECO:0000313" key="10">
    <source>
        <dbReference type="Proteomes" id="UP000694888"/>
    </source>
</evidence>
<evidence type="ECO:0000256" key="5">
    <source>
        <dbReference type="ARBA" id="ARBA00023001"/>
    </source>
</evidence>
<sequence length="470" mass="52171">MFRERKTSQKMTPLYLVSALLLVGAPCLVLGAKNYGQALGLSIKFYEAQRSGPINDNIVPWRGNSAMSDCTVGGWYDAGDHVKFGLPMAATTHILLWSLYRFKDGYVRANQLNQMYHMIKTPLNYFMSAWDEQHHRLTAQVGDGGTDHNYWGRPEDMKMSRPCKYVDSNHVGSDVAGETAASLALGYLTFKDKDHTYATRLLAKAKTLYTFAKAHPGVFTGSAGFYQSGNWKDEMCLAAVWLKRATGSNSYLNDAKNYVETNWAWAEGWDDKMLACQLLMYEETKESKYKDAVVGFFRGWLPGSGSQLKYTPCGLAWRDMWGANRYAADAAFIALVAAEDGINSATYRKWAAEQINYILGDNHHDSKGCFSFEIGYGSSFPRKPHHRGSSCVANKPCSIGDAGNNPHVLLGAVVGGPNADDSYTDTRGDYVHNEVATDYNCGFQGSLAGILHLQQHHTMPSTNNKCPCRH</sequence>
<dbReference type="InterPro" id="IPR012341">
    <property type="entry name" value="6hp_glycosidase-like_sf"/>
</dbReference>
<dbReference type="Proteomes" id="UP000694888">
    <property type="component" value="Unplaced"/>
</dbReference>
<keyword evidence="7" id="KW-0326">Glycosidase</keyword>
<name>A0ABM1VU00_APLCA</name>
<evidence type="ECO:0000313" key="11">
    <source>
        <dbReference type="RefSeq" id="XP_035825892.1"/>
    </source>
</evidence>
<keyword evidence="8" id="KW-0624">Polysaccharide degradation</keyword>
<evidence type="ECO:0000256" key="4">
    <source>
        <dbReference type="ARBA" id="ARBA00022801"/>
    </source>
</evidence>
<dbReference type="PANTHER" id="PTHR22298">
    <property type="entry name" value="ENDO-1,4-BETA-GLUCANASE"/>
    <property type="match status" value="1"/>
</dbReference>
<evidence type="ECO:0000256" key="7">
    <source>
        <dbReference type="ARBA" id="ARBA00023295"/>
    </source>
</evidence>
<dbReference type="InterPro" id="IPR001701">
    <property type="entry name" value="Glyco_hydro_9"/>
</dbReference>
<dbReference type="EC" id="3.2.1.4" evidence="3"/>
<keyword evidence="5" id="KW-0136">Cellulose degradation</keyword>
<protein>
    <recommendedName>
        <fullName evidence="3">cellulase</fullName>
        <ecNumber evidence="3">3.2.1.4</ecNumber>
    </recommendedName>
</protein>